<dbReference type="eggNOG" id="ENOG5032S87">
    <property type="taxonomic scope" value="Bacteria"/>
</dbReference>
<dbReference type="Proteomes" id="UP000008720">
    <property type="component" value="Chromosome"/>
</dbReference>
<keyword evidence="1" id="KW-1133">Transmembrane helix</keyword>
<name>E4TVI4_MARTH</name>
<feature type="transmembrane region" description="Helical" evidence="1">
    <location>
        <begin position="100"/>
        <end position="120"/>
    </location>
</feature>
<dbReference type="RefSeq" id="WP_013452267.1">
    <property type="nucleotide sequence ID" value="NC_014759.1"/>
</dbReference>
<dbReference type="OrthoDB" id="8441457at2"/>
<evidence type="ECO:0000256" key="1">
    <source>
        <dbReference type="SAM" id="Phobius"/>
    </source>
</evidence>
<dbReference type="EMBL" id="CP002349">
    <property type="protein sequence ID" value="ADR20116.1"/>
    <property type="molecule type" value="Genomic_DNA"/>
</dbReference>
<dbReference type="KEGG" id="mtt:Ftrac_0103"/>
<proteinExistence type="predicted"/>
<dbReference type="InterPro" id="IPR046737">
    <property type="entry name" value="DUF6629"/>
</dbReference>
<gene>
    <name evidence="2" type="ordered locus">Ftrac_0103</name>
</gene>
<evidence type="ECO:0000313" key="3">
    <source>
        <dbReference type="Proteomes" id="UP000008720"/>
    </source>
</evidence>
<accession>E4TVI4</accession>
<feature type="transmembrane region" description="Helical" evidence="1">
    <location>
        <begin position="190"/>
        <end position="209"/>
    </location>
</feature>
<evidence type="ECO:0000313" key="2">
    <source>
        <dbReference type="EMBL" id="ADR20116.1"/>
    </source>
</evidence>
<dbReference type="HOGENOM" id="CLU_098310_0_0_10"/>
<feature type="transmembrane region" description="Helical" evidence="1">
    <location>
        <begin position="36"/>
        <end position="55"/>
    </location>
</feature>
<keyword evidence="3" id="KW-1185">Reference proteome</keyword>
<feature type="transmembrane region" description="Helical" evidence="1">
    <location>
        <begin position="140"/>
        <end position="160"/>
    </location>
</feature>
<dbReference type="Pfam" id="PF20334">
    <property type="entry name" value="DUF6629"/>
    <property type="match status" value="1"/>
</dbReference>
<reference evidence="2 3" key="1">
    <citation type="journal article" date="2011" name="Stand. Genomic Sci.">
        <title>Complete genome sequence of Marivirga tractuosa type strain (H-43).</title>
        <authorList>
            <person name="Pagani I."/>
            <person name="Chertkov O."/>
            <person name="Lapidus A."/>
            <person name="Lucas S."/>
            <person name="Del Rio T.G."/>
            <person name="Tice H."/>
            <person name="Copeland A."/>
            <person name="Cheng J.F."/>
            <person name="Nolan M."/>
            <person name="Saunders E."/>
            <person name="Pitluck S."/>
            <person name="Held B."/>
            <person name="Goodwin L."/>
            <person name="Liolios K."/>
            <person name="Ovchinikova G."/>
            <person name="Ivanova N."/>
            <person name="Mavromatis K."/>
            <person name="Pati A."/>
            <person name="Chen A."/>
            <person name="Palaniappan K."/>
            <person name="Land M."/>
            <person name="Hauser L."/>
            <person name="Jeffries C.D."/>
            <person name="Detter J.C."/>
            <person name="Han C."/>
            <person name="Tapia R."/>
            <person name="Ngatchou-Djao O.D."/>
            <person name="Rohde M."/>
            <person name="Goker M."/>
            <person name="Spring S."/>
            <person name="Sikorski J."/>
            <person name="Woyke T."/>
            <person name="Bristow J."/>
            <person name="Eisen J.A."/>
            <person name="Markowitz V."/>
            <person name="Hugenholtz P."/>
            <person name="Klenk H.P."/>
            <person name="Kyrpides N.C."/>
        </authorList>
    </citation>
    <scope>NUCLEOTIDE SEQUENCE [LARGE SCALE GENOMIC DNA]</scope>
    <source>
        <strain evidence="3">ATCC 23168 / DSM 4126 / NBRC 15989 / NCIMB 1408 / VKM B-1430 / H-43</strain>
    </source>
</reference>
<organism evidence="2 3">
    <name type="scientific">Marivirga tractuosa (strain ATCC 23168 / DSM 4126 / NBRC 15989 / NCIMB 1408 / VKM B-1430 / H-43)</name>
    <name type="common">Microscilla tractuosa</name>
    <name type="synonym">Flexibacter tractuosus</name>
    <dbReference type="NCBI Taxonomy" id="643867"/>
    <lineage>
        <taxon>Bacteria</taxon>
        <taxon>Pseudomonadati</taxon>
        <taxon>Bacteroidota</taxon>
        <taxon>Cytophagia</taxon>
        <taxon>Cytophagales</taxon>
        <taxon>Marivirgaceae</taxon>
        <taxon>Marivirga</taxon>
    </lineage>
</organism>
<feature type="transmembrane region" description="Helical" evidence="1">
    <location>
        <begin position="167"/>
        <end position="184"/>
    </location>
</feature>
<sequence>MCFSAGASFTAGAILTSVGTVSLMKTKKSSEIPFASIPLFFGLQQIAEGFVWLSLTNPDFTFIESISAHAFIFFAQVLWPVWVPLSIYKFEKNMGLKATVGKLLIGMGMLVAVVLGYFLFTVEVQAEILGDHISYSQSYIQQFGIIGGVFYLGSTAIPPFITSNKKMWVLGASILLAYVLTEIFYAQYVVSVWCFFAAILSAMVLWIILSKKRN</sequence>
<dbReference type="AlphaFoldDB" id="E4TVI4"/>
<feature type="transmembrane region" description="Helical" evidence="1">
    <location>
        <begin position="67"/>
        <end position="88"/>
    </location>
</feature>
<keyword evidence="1" id="KW-0472">Membrane</keyword>
<protein>
    <submittedName>
        <fullName evidence="2">Uncharacterized protein</fullName>
    </submittedName>
</protein>
<keyword evidence="1" id="KW-0812">Transmembrane</keyword>